<proteinExistence type="predicted"/>
<dbReference type="RefSeq" id="WP_310051958.1">
    <property type="nucleotide sequence ID" value="NZ_JAVDVQ010000004.1"/>
</dbReference>
<comment type="caution">
    <text evidence="2">The sequence shown here is derived from an EMBL/GenBank/DDBJ whole genome shotgun (WGS) entry which is preliminary data.</text>
</comment>
<name>A0ABU1UA15_9MICC</name>
<keyword evidence="3" id="KW-1185">Reference proteome</keyword>
<dbReference type="Pfam" id="PF22772">
    <property type="entry name" value="WsaF_C"/>
    <property type="match status" value="1"/>
</dbReference>
<evidence type="ECO:0000313" key="3">
    <source>
        <dbReference type="Proteomes" id="UP001252243"/>
    </source>
</evidence>
<feature type="domain" description="WsaF C-terminal" evidence="1">
    <location>
        <begin position="154"/>
        <end position="274"/>
    </location>
</feature>
<evidence type="ECO:0000259" key="1">
    <source>
        <dbReference type="Pfam" id="PF22772"/>
    </source>
</evidence>
<dbReference type="Gene3D" id="3.40.50.11090">
    <property type="match status" value="1"/>
</dbReference>
<evidence type="ECO:0000313" key="2">
    <source>
        <dbReference type="EMBL" id="MDR7082014.1"/>
    </source>
</evidence>
<sequence length="318" mass="35028">MVEGLERRGHRCTLFLYDVNSDDVTCHEEVIRRCWPGMKATIKSATPSIQGIDAVVASSWQTAHVVASRIAGPVRCFYFVQDYEPYFYPRGSLYTIAELSYHLGLGIIALGDMVATQLQRESGVAPATTVPFGCDTEVYRILDESRMPGPRSGIVFYAKRSTDRRGYMLAKLALEHFHEMHPDEEIHVYGDRVDNWRIPVTNHGSLPPAELNELYNRTRAGLVMSFTNISLAAEELLAAGCVPVLNDSVMARADLPGENAVWARPTPAVLASALSSVVDDQQRAAASAAPFRVRPGWTQTQAMVADLIESACKGVLSR</sequence>
<accession>A0ABU1UA15</accession>
<reference evidence="2 3" key="1">
    <citation type="submission" date="2023-07" db="EMBL/GenBank/DDBJ databases">
        <title>Sorghum-associated microbial communities from plants grown in Nebraska, USA.</title>
        <authorList>
            <person name="Schachtman D."/>
        </authorList>
    </citation>
    <scope>NUCLEOTIDE SEQUENCE [LARGE SCALE GENOMIC DNA]</scope>
    <source>
        <strain evidence="2 3">BE167</strain>
    </source>
</reference>
<protein>
    <submittedName>
        <fullName evidence="2">Glycosyltransferase involved in cell wall biosynthesis</fullName>
    </submittedName>
</protein>
<dbReference type="Proteomes" id="UP001252243">
    <property type="component" value="Unassembled WGS sequence"/>
</dbReference>
<gene>
    <name evidence="2" type="ORF">J2X01_001299</name>
</gene>
<dbReference type="EMBL" id="JAVDVQ010000004">
    <property type="protein sequence ID" value="MDR7082014.1"/>
    <property type="molecule type" value="Genomic_DNA"/>
</dbReference>
<organism evidence="2 3">
    <name type="scientific">Arthrobacter ginsengisoli</name>
    <dbReference type="NCBI Taxonomy" id="1356565"/>
    <lineage>
        <taxon>Bacteria</taxon>
        <taxon>Bacillati</taxon>
        <taxon>Actinomycetota</taxon>
        <taxon>Actinomycetes</taxon>
        <taxon>Micrococcales</taxon>
        <taxon>Micrococcaceae</taxon>
        <taxon>Arthrobacter</taxon>
    </lineage>
</organism>
<dbReference type="Gene3D" id="3.40.50.2000">
    <property type="entry name" value="Glycogen Phosphorylase B"/>
    <property type="match status" value="1"/>
</dbReference>
<dbReference type="SUPFAM" id="SSF53756">
    <property type="entry name" value="UDP-Glycosyltransferase/glycogen phosphorylase"/>
    <property type="match status" value="1"/>
</dbReference>
<dbReference type="InterPro" id="IPR055050">
    <property type="entry name" value="WsaF_C"/>
</dbReference>